<gene>
    <name evidence="3" type="ORF">BAOM_1405</name>
</gene>
<dbReference type="SUPFAM" id="SSF46689">
    <property type="entry name" value="Homeodomain-like"/>
    <property type="match status" value="1"/>
</dbReference>
<dbReference type="PANTHER" id="PTHR30461:SF26">
    <property type="entry name" value="RESOLVASE HOMOLOG YNEB"/>
    <property type="match status" value="1"/>
</dbReference>
<feature type="domain" description="Resolvase/invertase-type recombinase catalytic" evidence="2">
    <location>
        <begin position="15"/>
        <end position="152"/>
    </location>
</feature>
<protein>
    <submittedName>
        <fullName evidence="3">Resolvase</fullName>
    </submittedName>
</protein>
<dbReference type="CDD" id="cd03768">
    <property type="entry name" value="SR_ResInv"/>
    <property type="match status" value="1"/>
</dbReference>
<comment type="similarity">
    <text evidence="1">Belongs to the site-specific recombinase resolvase family.</text>
</comment>
<evidence type="ECO:0000313" key="3">
    <source>
        <dbReference type="EMBL" id="AZV42015.1"/>
    </source>
</evidence>
<dbReference type="InterPro" id="IPR006120">
    <property type="entry name" value="Resolvase_HTH_dom"/>
</dbReference>
<dbReference type="Gene3D" id="1.10.10.60">
    <property type="entry name" value="Homeodomain-like"/>
    <property type="match status" value="1"/>
</dbReference>
<dbReference type="Gene3D" id="3.40.50.1390">
    <property type="entry name" value="Resolvase, N-terminal catalytic domain"/>
    <property type="match status" value="1"/>
</dbReference>
<organism evidence="3 4">
    <name type="scientific">Peribacillus asahii</name>
    <dbReference type="NCBI Taxonomy" id="228899"/>
    <lineage>
        <taxon>Bacteria</taxon>
        <taxon>Bacillati</taxon>
        <taxon>Bacillota</taxon>
        <taxon>Bacilli</taxon>
        <taxon>Bacillales</taxon>
        <taxon>Bacillaceae</taxon>
        <taxon>Peribacillus</taxon>
    </lineage>
</organism>
<reference evidence="3 4" key="1">
    <citation type="submission" date="2018-01" db="EMBL/GenBank/DDBJ databases">
        <title>Bacillus asahii Genome sequencing and assembly.</title>
        <authorList>
            <person name="Jiang H."/>
            <person name="Feng Y."/>
            <person name="Zhao F."/>
            <person name="Lin X."/>
        </authorList>
    </citation>
    <scope>NUCLEOTIDE SEQUENCE [LARGE SCALE GENOMIC DNA]</scope>
    <source>
        <strain evidence="3 4">OM18</strain>
    </source>
</reference>
<dbReference type="GO" id="GO:0003677">
    <property type="term" value="F:DNA binding"/>
    <property type="evidence" value="ECO:0007669"/>
    <property type="project" value="InterPro"/>
</dbReference>
<evidence type="ECO:0000256" key="1">
    <source>
        <dbReference type="ARBA" id="ARBA00009913"/>
    </source>
</evidence>
<evidence type="ECO:0000313" key="4">
    <source>
        <dbReference type="Proteomes" id="UP000283095"/>
    </source>
</evidence>
<dbReference type="Pfam" id="PF02796">
    <property type="entry name" value="HTH_7"/>
    <property type="match status" value="1"/>
</dbReference>
<dbReference type="PANTHER" id="PTHR30461">
    <property type="entry name" value="DNA-INVERTASE FROM LAMBDOID PROPHAGE"/>
    <property type="match status" value="1"/>
</dbReference>
<dbReference type="Pfam" id="PF00239">
    <property type="entry name" value="Resolvase"/>
    <property type="match status" value="1"/>
</dbReference>
<dbReference type="AlphaFoldDB" id="A0A3T0KP02"/>
<name>A0A3T0KP02_9BACI</name>
<evidence type="ECO:0000259" key="2">
    <source>
        <dbReference type="PROSITE" id="PS51736"/>
    </source>
</evidence>
<dbReference type="GO" id="GO:0000150">
    <property type="term" value="F:DNA strand exchange activity"/>
    <property type="evidence" value="ECO:0007669"/>
    <property type="project" value="InterPro"/>
</dbReference>
<sequence length="210" mass="23619">MYRIHVSKNKGGIDIKYGYGRVSSAGQNLTAQIKQLQEAGCDTIFKEKVSGRKKENRGQFNLLLETVREGDTIVVTKLDRFARSTKDALNTIEYLNSLGVSLIVLNMGGDKIDTGTAIGKLMITVLSGIAEFEADMIKERKLEGIEEAKQRGVYKGRPKKYTEKNKGLQHAMELFNNRNTNKLTVNEIADITRISRATLYRSVKEMRNID</sequence>
<dbReference type="SUPFAM" id="SSF53041">
    <property type="entry name" value="Resolvase-like"/>
    <property type="match status" value="1"/>
</dbReference>
<dbReference type="Proteomes" id="UP000283095">
    <property type="component" value="Chromosome"/>
</dbReference>
<dbReference type="PROSITE" id="PS51736">
    <property type="entry name" value="RECOMBINASES_3"/>
    <property type="match status" value="1"/>
</dbReference>
<dbReference type="EMBL" id="CP026095">
    <property type="protein sequence ID" value="AZV42015.1"/>
    <property type="molecule type" value="Genomic_DNA"/>
</dbReference>
<accession>A0A3T0KP02</accession>
<dbReference type="SMART" id="SM00857">
    <property type="entry name" value="Resolvase"/>
    <property type="match status" value="1"/>
</dbReference>
<dbReference type="InterPro" id="IPR006119">
    <property type="entry name" value="Resolv_N"/>
</dbReference>
<dbReference type="InterPro" id="IPR050639">
    <property type="entry name" value="SSR_resolvase"/>
</dbReference>
<dbReference type="InterPro" id="IPR036162">
    <property type="entry name" value="Resolvase-like_N_sf"/>
</dbReference>
<dbReference type="KEGG" id="pasa:BAOM_1405"/>
<proteinExistence type="inferred from homology"/>
<dbReference type="InterPro" id="IPR009057">
    <property type="entry name" value="Homeodomain-like_sf"/>
</dbReference>